<dbReference type="EMBL" id="BSXT01004473">
    <property type="protein sequence ID" value="GMF57989.1"/>
    <property type="molecule type" value="Genomic_DNA"/>
</dbReference>
<sequence>MRIDRRDVDASARELILTDTTTGIMVRHDRSDIGLNDASDASMRSQIIRRDRAALIDRNWSTHGGHDSHDTLNRHQRYDRRDRHGRHDRYEGLISTIDTVDTAGMTDTKDIIGTVDTIDTIVTI</sequence>
<proteinExistence type="predicted"/>
<gene>
    <name evidence="1" type="ORF">Pfra01_002486900</name>
</gene>
<dbReference type="Proteomes" id="UP001165121">
    <property type="component" value="Unassembled WGS sequence"/>
</dbReference>
<keyword evidence="2" id="KW-1185">Reference proteome</keyword>
<dbReference type="AlphaFoldDB" id="A0A9W6YBG5"/>
<evidence type="ECO:0000313" key="2">
    <source>
        <dbReference type="Proteomes" id="UP001165121"/>
    </source>
</evidence>
<evidence type="ECO:0000313" key="1">
    <source>
        <dbReference type="EMBL" id="GMF57989.1"/>
    </source>
</evidence>
<name>A0A9W6YBG5_9STRA</name>
<protein>
    <submittedName>
        <fullName evidence="1">Unnamed protein product</fullName>
    </submittedName>
</protein>
<organism evidence="1 2">
    <name type="scientific">Phytophthora fragariaefolia</name>
    <dbReference type="NCBI Taxonomy" id="1490495"/>
    <lineage>
        <taxon>Eukaryota</taxon>
        <taxon>Sar</taxon>
        <taxon>Stramenopiles</taxon>
        <taxon>Oomycota</taxon>
        <taxon>Peronosporomycetes</taxon>
        <taxon>Peronosporales</taxon>
        <taxon>Peronosporaceae</taxon>
        <taxon>Phytophthora</taxon>
    </lineage>
</organism>
<accession>A0A9W6YBG5</accession>
<reference evidence="1" key="1">
    <citation type="submission" date="2023-04" db="EMBL/GenBank/DDBJ databases">
        <title>Phytophthora fragariaefolia NBRC 109709.</title>
        <authorList>
            <person name="Ichikawa N."/>
            <person name="Sato H."/>
            <person name="Tonouchi N."/>
        </authorList>
    </citation>
    <scope>NUCLEOTIDE SEQUENCE</scope>
    <source>
        <strain evidence="1">NBRC 109709</strain>
    </source>
</reference>
<comment type="caution">
    <text evidence="1">The sequence shown here is derived from an EMBL/GenBank/DDBJ whole genome shotgun (WGS) entry which is preliminary data.</text>
</comment>